<comment type="subunit">
    <text evidence="2 6">Heterotetramer of two alpha and two beta chains.</text>
</comment>
<organism evidence="7 8">
    <name type="scientific">Oceanobacillus caeni</name>
    <dbReference type="NCBI Taxonomy" id="405946"/>
    <lineage>
        <taxon>Bacteria</taxon>
        <taxon>Bacillati</taxon>
        <taxon>Bacillota</taxon>
        <taxon>Bacilli</taxon>
        <taxon>Bacillales</taxon>
        <taxon>Bacillaceae</taxon>
        <taxon>Oceanobacillus</taxon>
    </lineage>
</organism>
<feature type="site" description="Cleavage; by autolysis" evidence="6">
    <location>
        <begin position="194"/>
        <end position="195"/>
    </location>
</feature>
<evidence type="ECO:0000256" key="6">
    <source>
        <dbReference type="HAMAP-Rule" id="MF_01106"/>
    </source>
</evidence>
<comment type="subcellular location">
    <subcellularLocation>
        <location evidence="6">Cytoplasm</location>
    </subcellularLocation>
</comment>
<gene>
    <name evidence="6" type="primary">argJ</name>
    <name evidence="7" type="ORF">AFL42_00625</name>
</gene>
<keyword evidence="6" id="KW-0055">Arginine biosynthesis</keyword>
<dbReference type="Gene3D" id="3.10.20.340">
    <property type="entry name" value="ArgJ beta chain, C-terminal domain"/>
    <property type="match status" value="1"/>
</dbReference>
<feature type="binding site" evidence="6">
    <location>
        <position position="195"/>
    </location>
    <ligand>
        <name>substrate</name>
    </ligand>
</feature>
<evidence type="ECO:0000256" key="1">
    <source>
        <dbReference type="ARBA" id="ARBA00006774"/>
    </source>
</evidence>
<reference evidence="7 8" key="1">
    <citation type="submission" date="2015-07" db="EMBL/GenBank/DDBJ databases">
        <title>High-quality draft genome sequence of Oceanobacillus caeni HM6, a bacillus isolated from a human feces.</title>
        <authorList>
            <person name="Kumar J."/>
            <person name="Verma M.K."/>
            <person name="Pandey R."/>
            <person name="Bhambi M."/>
            <person name="Chauhan N."/>
        </authorList>
    </citation>
    <scope>NUCLEOTIDE SEQUENCE [LARGE SCALE GENOMIC DNA]</scope>
    <source>
        <strain evidence="7 8">HM6</strain>
    </source>
</reference>
<dbReference type="Proteomes" id="UP000037854">
    <property type="component" value="Unassembled WGS sequence"/>
</dbReference>
<sequence>MITTQPKKMNVLENGHVTSPKGFIAGGVHCGIRRKKLDFGWIHSEVPAVAAGVYTLNAFQAAPLQVTKKSLEKVHKIQTIIVNSGNANSFTGEQGYQDALEMQRLAAEKMTVEVDQVAVASTGIIGETLPMDKIRIGIAAMGEENHVAAENFEQAILTTDTKTKHVAVEIEIDEKTITIGGAAKGSGMIHPNMATMLGFLTTDAVVDAVSLQNALRQTIDYSFNMITVDGDSSTNDMVLVLANGTQGNEMLNEQHPQWAEFVEALQFVSQELAKKVAKDGEGATKLIEVNTFGAPTEIVAKQVAKAVISSNLVKTAVYGSDPNWGRIICAVGYSEQPILPNKICVSIGDIDVVKDGAVVSFMEKEASEYLQNEVVKINIDLQNGEFGATAWGCDLTYNYVRINASYRT</sequence>
<dbReference type="InterPro" id="IPR042195">
    <property type="entry name" value="ArgJ_beta_C"/>
</dbReference>
<dbReference type="EC" id="2.3.1.1" evidence="6"/>
<dbReference type="PANTHER" id="PTHR23100">
    <property type="entry name" value="ARGININE BIOSYNTHESIS BIFUNCTIONAL PROTEIN ARGJ"/>
    <property type="match status" value="1"/>
</dbReference>
<proteinExistence type="inferred from homology"/>
<feature type="binding site" evidence="6">
    <location>
        <position position="403"/>
    </location>
    <ligand>
        <name>substrate</name>
    </ligand>
</feature>
<dbReference type="InterPro" id="IPR002813">
    <property type="entry name" value="Arg_biosynth_ArgJ"/>
</dbReference>
<keyword evidence="8" id="KW-1185">Reference proteome</keyword>
<keyword evidence="3 6" id="KW-0808">Transferase</keyword>
<protein>
    <recommendedName>
        <fullName evidence="6">Arginine biosynthesis bifunctional protein ArgJ</fullName>
    </recommendedName>
    <domain>
        <recommendedName>
            <fullName evidence="6">Glutamate N-acetyltransferase</fullName>
            <ecNumber evidence="6">2.3.1.35</ecNumber>
        </recommendedName>
        <alternativeName>
            <fullName evidence="6">Ornithine acetyltransferase</fullName>
            <shortName evidence="6">OATase</shortName>
        </alternativeName>
        <alternativeName>
            <fullName evidence="6">Ornithine transacetylase</fullName>
        </alternativeName>
    </domain>
    <domain>
        <recommendedName>
            <fullName evidence="6">Amino-acid acetyltransferase</fullName>
            <ecNumber evidence="6">2.3.1.1</ecNumber>
        </recommendedName>
        <alternativeName>
            <fullName evidence="6">N-acetylglutamate synthase</fullName>
            <shortName evidence="6">AGSase</shortName>
        </alternativeName>
    </domain>
    <component>
        <recommendedName>
            <fullName evidence="6">Arginine biosynthesis bifunctional protein ArgJ alpha chain</fullName>
        </recommendedName>
    </component>
    <component>
        <recommendedName>
            <fullName evidence="6">Arginine biosynthesis bifunctional protein ArgJ beta chain</fullName>
        </recommendedName>
    </component>
</protein>
<feature type="chain" id="PRO_5044908716" description="Arginine biosynthesis bifunctional protein ArgJ alpha chain" evidence="6">
    <location>
        <begin position="1"/>
        <end position="194"/>
    </location>
</feature>
<feature type="binding site" evidence="6">
    <location>
        <position position="408"/>
    </location>
    <ligand>
        <name>substrate</name>
    </ligand>
</feature>
<feature type="site" description="Involved in the stabilization of negative charge on the oxyanion by the formation of the oxyanion hole" evidence="6">
    <location>
        <position position="122"/>
    </location>
</feature>
<comment type="similarity">
    <text evidence="1 6">Belongs to the ArgJ family.</text>
</comment>
<evidence type="ECO:0000256" key="3">
    <source>
        <dbReference type="ARBA" id="ARBA00022679"/>
    </source>
</evidence>
<evidence type="ECO:0000256" key="2">
    <source>
        <dbReference type="ARBA" id="ARBA00011475"/>
    </source>
</evidence>
<dbReference type="HAMAP" id="MF_01106">
    <property type="entry name" value="ArgJ"/>
    <property type="match status" value="1"/>
</dbReference>
<dbReference type="Pfam" id="PF01960">
    <property type="entry name" value="ArgJ"/>
    <property type="match status" value="1"/>
</dbReference>
<comment type="catalytic activity">
    <reaction evidence="6">
        <text>L-glutamate + acetyl-CoA = N-acetyl-L-glutamate + CoA + H(+)</text>
        <dbReference type="Rhea" id="RHEA:24292"/>
        <dbReference type="ChEBI" id="CHEBI:15378"/>
        <dbReference type="ChEBI" id="CHEBI:29985"/>
        <dbReference type="ChEBI" id="CHEBI:44337"/>
        <dbReference type="ChEBI" id="CHEBI:57287"/>
        <dbReference type="ChEBI" id="CHEBI:57288"/>
        <dbReference type="EC" id="2.3.1.1"/>
    </reaction>
</comment>
<dbReference type="EC" id="2.3.1.35" evidence="6"/>
<dbReference type="PANTHER" id="PTHR23100:SF0">
    <property type="entry name" value="ARGININE BIOSYNTHESIS BIFUNCTIONAL PROTEIN ARGJ, MITOCHONDRIAL"/>
    <property type="match status" value="1"/>
</dbReference>
<dbReference type="InterPro" id="IPR016117">
    <property type="entry name" value="ArgJ-like_dom_sf"/>
</dbReference>
<comment type="pathway">
    <text evidence="6">Amino-acid biosynthesis; L-arginine biosynthesis; N(2)-acetyl-L-ornithine from L-glutamate: step 1/4.</text>
</comment>
<dbReference type="Gene3D" id="3.60.70.12">
    <property type="entry name" value="L-amino peptidase D-ALA esterase/amidase"/>
    <property type="match status" value="1"/>
</dbReference>
<feature type="binding site" evidence="6">
    <location>
        <position position="158"/>
    </location>
    <ligand>
        <name>substrate</name>
    </ligand>
</feature>
<keyword evidence="6" id="KW-0963">Cytoplasm</keyword>
<dbReference type="EMBL" id="LGTK01000001">
    <property type="protein sequence ID" value="KPH79245.1"/>
    <property type="molecule type" value="Genomic_DNA"/>
</dbReference>
<dbReference type="SUPFAM" id="SSF56266">
    <property type="entry name" value="DmpA/ArgJ-like"/>
    <property type="match status" value="1"/>
</dbReference>
<feature type="chain" id="PRO_5044908715" description="Arginine biosynthesis bifunctional protein ArgJ beta chain" evidence="6">
    <location>
        <begin position="195"/>
        <end position="408"/>
    </location>
</feature>
<feature type="binding site" evidence="6">
    <location>
        <position position="281"/>
    </location>
    <ligand>
        <name>substrate</name>
    </ligand>
</feature>
<dbReference type="Gene3D" id="3.30.2330.10">
    <property type="entry name" value="arginine biosynthesis bifunctional protein suprefamily"/>
    <property type="match status" value="1"/>
</dbReference>
<feature type="binding site" evidence="6">
    <location>
        <position position="184"/>
    </location>
    <ligand>
        <name>substrate</name>
    </ligand>
</feature>
<evidence type="ECO:0000313" key="8">
    <source>
        <dbReference type="Proteomes" id="UP000037854"/>
    </source>
</evidence>
<keyword evidence="4 6" id="KW-0068">Autocatalytic cleavage</keyword>
<name>A0ABR5MNT5_9BACI</name>
<keyword evidence="6" id="KW-0511">Multifunctional enzyme</keyword>
<comment type="function">
    <text evidence="6">Catalyzes two activities which are involved in the cyclic version of arginine biosynthesis: the synthesis of N-acetylglutamate from glutamate and acetyl-CoA as the acetyl donor, and of ornithine by transacetylation between N(2)-acetylornithine and glutamate.</text>
</comment>
<feature type="active site" description="Nucleophile" evidence="6">
    <location>
        <position position="195"/>
    </location>
</feature>
<evidence type="ECO:0000256" key="5">
    <source>
        <dbReference type="ARBA" id="ARBA00023315"/>
    </source>
</evidence>
<feature type="site" description="Involved in the stabilization of negative charge on the oxyanion by the formation of the oxyanion hole" evidence="6">
    <location>
        <position position="123"/>
    </location>
</feature>
<comment type="caution">
    <text evidence="7">The sequence shown here is derived from an EMBL/GenBank/DDBJ whole genome shotgun (WGS) entry which is preliminary data.</text>
</comment>
<dbReference type="NCBIfam" id="TIGR00120">
    <property type="entry name" value="ArgJ"/>
    <property type="match status" value="1"/>
</dbReference>
<comment type="pathway">
    <text evidence="6">Amino-acid biosynthesis; L-arginine biosynthesis; L-ornithine and N-acetyl-L-glutamate from L-glutamate and N(2)-acetyl-L-ornithine (cyclic): step 1/1.</text>
</comment>
<dbReference type="RefSeq" id="WP_047185241.1">
    <property type="nucleotide sequence ID" value="NZ_JARTGE010000091.1"/>
</dbReference>
<keyword evidence="6" id="KW-0028">Amino-acid biosynthesis</keyword>
<accession>A0ABR5MNT5</accession>
<dbReference type="CDD" id="cd02152">
    <property type="entry name" value="OAT"/>
    <property type="match status" value="1"/>
</dbReference>
<evidence type="ECO:0000256" key="4">
    <source>
        <dbReference type="ARBA" id="ARBA00022813"/>
    </source>
</evidence>
<evidence type="ECO:0000313" key="7">
    <source>
        <dbReference type="EMBL" id="KPH79245.1"/>
    </source>
</evidence>
<comment type="catalytic activity">
    <reaction evidence="6">
        <text>N(2)-acetyl-L-ornithine + L-glutamate = N-acetyl-L-glutamate + L-ornithine</text>
        <dbReference type="Rhea" id="RHEA:15349"/>
        <dbReference type="ChEBI" id="CHEBI:29985"/>
        <dbReference type="ChEBI" id="CHEBI:44337"/>
        <dbReference type="ChEBI" id="CHEBI:46911"/>
        <dbReference type="ChEBI" id="CHEBI:57805"/>
        <dbReference type="EC" id="2.3.1.35"/>
    </reaction>
</comment>
<dbReference type="NCBIfam" id="NF003802">
    <property type="entry name" value="PRK05388.1"/>
    <property type="match status" value="1"/>
</dbReference>
<keyword evidence="5 6" id="KW-0012">Acyltransferase</keyword>